<dbReference type="GeneID" id="54288674"/>
<accession>A0A6A5XH21</accession>
<feature type="signal peptide" evidence="1">
    <location>
        <begin position="1"/>
        <end position="21"/>
    </location>
</feature>
<dbReference type="EMBL" id="ML978073">
    <property type="protein sequence ID" value="KAF2012233.1"/>
    <property type="molecule type" value="Genomic_DNA"/>
</dbReference>
<evidence type="ECO:0000256" key="1">
    <source>
        <dbReference type="SAM" id="SignalP"/>
    </source>
</evidence>
<dbReference type="AlphaFoldDB" id="A0A6A5XH21"/>
<dbReference type="RefSeq" id="XP_033380572.1">
    <property type="nucleotide sequence ID" value="XM_033531277.1"/>
</dbReference>
<feature type="chain" id="PRO_5025353033" evidence="1">
    <location>
        <begin position="22"/>
        <end position="110"/>
    </location>
</feature>
<keyword evidence="1" id="KW-0732">Signal</keyword>
<organism evidence="2 3">
    <name type="scientific">Aaosphaeria arxii CBS 175.79</name>
    <dbReference type="NCBI Taxonomy" id="1450172"/>
    <lineage>
        <taxon>Eukaryota</taxon>
        <taxon>Fungi</taxon>
        <taxon>Dikarya</taxon>
        <taxon>Ascomycota</taxon>
        <taxon>Pezizomycotina</taxon>
        <taxon>Dothideomycetes</taxon>
        <taxon>Pleosporomycetidae</taxon>
        <taxon>Pleosporales</taxon>
        <taxon>Pleosporales incertae sedis</taxon>
        <taxon>Aaosphaeria</taxon>
    </lineage>
</organism>
<name>A0A6A5XH21_9PLEO</name>
<dbReference type="OrthoDB" id="4216327at2759"/>
<dbReference type="Proteomes" id="UP000799778">
    <property type="component" value="Unassembled WGS sequence"/>
</dbReference>
<evidence type="ECO:0000313" key="3">
    <source>
        <dbReference type="Proteomes" id="UP000799778"/>
    </source>
</evidence>
<protein>
    <submittedName>
        <fullName evidence="2">Uncharacterized protein</fullName>
    </submittedName>
</protein>
<reference evidence="2" key="1">
    <citation type="journal article" date="2020" name="Stud. Mycol.">
        <title>101 Dothideomycetes genomes: a test case for predicting lifestyles and emergence of pathogens.</title>
        <authorList>
            <person name="Haridas S."/>
            <person name="Albert R."/>
            <person name="Binder M."/>
            <person name="Bloem J."/>
            <person name="Labutti K."/>
            <person name="Salamov A."/>
            <person name="Andreopoulos B."/>
            <person name="Baker S."/>
            <person name="Barry K."/>
            <person name="Bills G."/>
            <person name="Bluhm B."/>
            <person name="Cannon C."/>
            <person name="Castanera R."/>
            <person name="Culley D."/>
            <person name="Daum C."/>
            <person name="Ezra D."/>
            <person name="Gonzalez J."/>
            <person name="Henrissat B."/>
            <person name="Kuo A."/>
            <person name="Liang C."/>
            <person name="Lipzen A."/>
            <person name="Lutzoni F."/>
            <person name="Magnuson J."/>
            <person name="Mondo S."/>
            <person name="Nolan M."/>
            <person name="Ohm R."/>
            <person name="Pangilinan J."/>
            <person name="Park H.-J."/>
            <person name="Ramirez L."/>
            <person name="Alfaro M."/>
            <person name="Sun H."/>
            <person name="Tritt A."/>
            <person name="Yoshinaga Y."/>
            <person name="Zwiers L.-H."/>
            <person name="Turgeon B."/>
            <person name="Goodwin S."/>
            <person name="Spatafora J."/>
            <person name="Crous P."/>
            <person name="Grigoriev I."/>
        </authorList>
    </citation>
    <scope>NUCLEOTIDE SEQUENCE</scope>
    <source>
        <strain evidence="2">CBS 175.79</strain>
    </source>
</reference>
<evidence type="ECO:0000313" key="2">
    <source>
        <dbReference type="EMBL" id="KAF2012233.1"/>
    </source>
</evidence>
<proteinExistence type="predicted"/>
<gene>
    <name evidence="2" type="ORF">BU24DRAFT_453667</name>
</gene>
<sequence>MQFSTSKIITLAVLFSPAALAAQCDHNGSGGNIEDAWKVRETVCGGGCPFQQPCTRNVNAATLQRQRLDGGKGYSHCWDATEEIINQCLKGGWRSGTWSLDGQWYYLDNL</sequence>
<keyword evidence="3" id="KW-1185">Reference proteome</keyword>